<organism evidence="2 3">
    <name type="scientific">Stieleria marina</name>
    <dbReference type="NCBI Taxonomy" id="1930275"/>
    <lineage>
        <taxon>Bacteria</taxon>
        <taxon>Pseudomonadati</taxon>
        <taxon>Planctomycetota</taxon>
        <taxon>Planctomycetia</taxon>
        <taxon>Pirellulales</taxon>
        <taxon>Pirellulaceae</taxon>
        <taxon>Stieleria</taxon>
    </lineage>
</organism>
<accession>A0A517NRU0</accession>
<dbReference type="CDD" id="cd02230">
    <property type="entry name" value="cupin_HP0902-like"/>
    <property type="match status" value="1"/>
</dbReference>
<evidence type="ECO:0000313" key="2">
    <source>
        <dbReference type="EMBL" id="QDT09833.1"/>
    </source>
</evidence>
<dbReference type="Pfam" id="PF07883">
    <property type="entry name" value="Cupin_2"/>
    <property type="match status" value="1"/>
</dbReference>
<sequence length="103" mass="10985">MAATVIPGQLIDVTDVGSTSDPKLLLKCDAFRLMRLVLPKGKELPTHTAPKQIVVQCVSGRVDFTALEKTHAMTAGSLLYLDSGEPHALVALEDSVMLVTLAN</sequence>
<dbReference type="AlphaFoldDB" id="A0A517NRU0"/>
<dbReference type="EMBL" id="CP036526">
    <property type="protein sequence ID" value="QDT09833.1"/>
    <property type="molecule type" value="Genomic_DNA"/>
</dbReference>
<proteinExistence type="predicted"/>
<protein>
    <submittedName>
        <fullName evidence="2">Cupin domain protein</fullName>
    </submittedName>
</protein>
<dbReference type="InterPro" id="IPR013096">
    <property type="entry name" value="Cupin_2"/>
</dbReference>
<dbReference type="Gene3D" id="2.60.120.10">
    <property type="entry name" value="Jelly Rolls"/>
    <property type="match status" value="1"/>
</dbReference>
<dbReference type="InterPro" id="IPR011051">
    <property type="entry name" value="RmlC_Cupin_sf"/>
</dbReference>
<evidence type="ECO:0000313" key="3">
    <source>
        <dbReference type="Proteomes" id="UP000319817"/>
    </source>
</evidence>
<evidence type="ECO:0000259" key="1">
    <source>
        <dbReference type="Pfam" id="PF07883"/>
    </source>
</evidence>
<name>A0A517NRU0_9BACT</name>
<dbReference type="RefSeq" id="WP_145417409.1">
    <property type="nucleotide sequence ID" value="NZ_CP036526.1"/>
</dbReference>
<reference evidence="2 3" key="1">
    <citation type="submission" date="2019-02" db="EMBL/GenBank/DDBJ databases">
        <title>Deep-cultivation of Planctomycetes and their phenomic and genomic characterization uncovers novel biology.</title>
        <authorList>
            <person name="Wiegand S."/>
            <person name="Jogler M."/>
            <person name="Boedeker C."/>
            <person name="Pinto D."/>
            <person name="Vollmers J."/>
            <person name="Rivas-Marin E."/>
            <person name="Kohn T."/>
            <person name="Peeters S.H."/>
            <person name="Heuer A."/>
            <person name="Rast P."/>
            <person name="Oberbeckmann S."/>
            <person name="Bunk B."/>
            <person name="Jeske O."/>
            <person name="Meyerdierks A."/>
            <person name="Storesund J.E."/>
            <person name="Kallscheuer N."/>
            <person name="Luecker S."/>
            <person name="Lage O.M."/>
            <person name="Pohl T."/>
            <person name="Merkel B.J."/>
            <person name="Hornburger P."/>
            <person name="Mueller R.-W."/>
            <person name="Bruemmer F."/>
            <person name="Labrenz M."/>
            <person name="Spormann A.M."/>
            <person name="Op den Camp H."/>
            <person name="Overmann J."/>
            <person name="Amann R."/>
            <person name="Jetten M.S.M."/>
            <person name="Mascher T."/>
            <person name="Medema M.H."/>
            <person name="Devos D.P."/>
            <person name="Kaster A.-K."/>
            <person name="Ovreas L."/>
            <person name="Rohde M."/>
            <person name="Galperin M.Y."/>
            <person name="Jogler C."/>
        </authorList>
    </citation>
    <scope>NUCLEOTIDE SEQUENCE [LARGE SCALE GENOMIC DNA]</scope>
    <source>
        <strain evidence="2 3">K23_9</strain>
    </source>
</reference>
<dbReference type="PANTHER" id="PTHR37694">
    <property type="entry name" value="SLR8022 PROTEIN"/>
    <property type="match status" value="1"/>
</dbReference>
<dbReference type="OrthoDB" id="8265259at2"/>
<feature type="domain" description="Cupin type-2" evidence="1">
    <location>
        <begin position="36"/>
        <end position="97"/>
    </location>
</feature>
<dbReference type="SUPFAM" id="SSF51182">
    <property type="entry name" value="RmlC-like cupins"/>
    <property type="match status" value="1"/>
</dbReference>
<dbReference type="PANTHER" id="PTHR37694:SF1">
    <property type="entry name" value="SLR8022 PROTEIN"/>
    <property type="match status" value="1"/>
</dbReference>
<gene>
    <name evidence="2" type="ORF">K239x_17840</name>
</gene>
<keyword evidence="3" id="KW-1185">Reference proteome</keyword>
<dbReference type="Proteomes" id="UP000319817">
    <property type="component" value="Chromosome"/>
</dbReference>
<dbReference type="InterPro" id="IPR014710">
    <property type="entry name" value="RmlC-like_jellyroll"/>
</dbReference>